<gene>
    <name evidence="1" type="ORF">GCM10010185_23610</name>
</gene>
<protein>
    <submittedName>
        <fullName evidence="1">Uncharacterized protein</fullName>
    </submittedName>
</protein>
<dbReference type="SUPFAM" id="SSF160424">
    <property type="entry name" value="BH3703-like"/>
    <property type="match status" value="1"/>
</dbReference>
<sequence>MLSTVDDLVYSVVMPDGSTRAHEFPDDLPAAFSDVRHLLYEPDLGTWFSVRLVLDPPDSFRVSFNFEVDPVWDPPIDPAAYAADLEVYPRSAANTPDWLRRVLAVEQSA</sequence>
<dbReference type="Proteomes" id="UP000639606">
    <property type="component" value="Unassembled WGS sequence"/>
</dbReference>
<evidence type="ECO:0000313" key="2">
    <source>
        <dbReference type="Proteomes" id="UP000639606"/>
    </source>
</evidence>
<name>A0A918ECL1_9PSEU</name>
<evidence type="ECO:0000313" key="1">
    <source>
        <dbReference type="EMBL" id="GGP50601.1"/>
    </source>
</evidence>
<dbReference type="RefSeq" id="WP_189223358.1">
    <property type="nucleotide sequence ID" value="NZ_BMRG01000003.1"/>
</dbReference>
<dbReference type="InterPro" id="IPR036170">
    <property type="entry name" value="YezG-like_sf"/>
</dbReference>
<keyword evidence="2" id="KW-1185">Reference proteome</keyword>
<dbReference type="AlphaFoldDB" id="A0A918ECL1"/>
<dbReference type="EMBL" id="BMRG01000003">
    <property type="protein sequence ID" value="GGP50601.1"/>
    <property type="molecule type" value="Genomic_DNA"/>
</dbReference>
<reference evidence="1" key="2">
    <citation type="submission" date="2020-09" db="EMBL/GenBank/DDBJ databases">
        <authorList>
            <person name="Sun Q."/>
            <person name="Ohkuma M."/>
        </authorList>
    </citation>
    <scope>NUCLEOTIDE SEQUENCE</scope>
    <source>
        <strain evidence="1">JCM 3313</strain>
    </source>
</reference>
<proteinExistence type="predicted"/>
<reference evidence="1" key="1">
    <citation type="journal article" date="2014" name="Int. J. Syst. Evol. Microbiol.">
        <title>Complete genome sequence of Corynebacterium casei LMG S-19264T (=DSM 44701T), isolated from a smear-ripened cheese.</title>
        <authorList>
            <consortium name="US DOE Joint Genome Institute (JGI-PGF)"/>
            <person name="Walter F."/>
            <person name="Albersmeier A."/>
            <person name="Kalinowski J."/>
            <person name="Ruckert C."/>
        </authorList>
    </citation>
    <scope>NUCLEOTIDE SEQUENCE</scope>
    <source>
        <strain evidence="1">JCM 3313</strain>
    </source>
</reference>
<accession>A0A918ECL1</accession>
<organism evidence="1 2">
    <name type="scientific">Saccharothrix coeruleofusca</name>
    <dbReference type="NCBI Taxonomy" id="33919"/>
    <lineage>
        <taxon>Bacteria</taxon>
        <taxon>Bacillati</taxon>
        <taxon>Actinomycetota</taxon>
        <taxon>Actinomycetes</taxon>
        <taxon>Pseudonocardiales</taxon>
        <taxon>Pseudonocardiaceae</taxon>
        <taxon>Saccharothrix</taxon>
    </lineage>
</organism>
<comment type="caution">
    <text evidence="1">The sequence shown here is derived from an EMBL/GenBank/DDBJ whole genome shotgun (WGS) entry which is preliminary data.</text>
</comment>